<evidence type="ECO:0000313" key="2">
    <source>
        <dbReference type="Proteomes" id="UP000009192"/>
    </source>
</evidence>
<name>A0A0Q9XJA0_DROMO</name>
<evidence type="ECO:0000313" key="1">
    <source>
        <dbReference type="EMBL" id="KRG04391.1"/>
    </source>
</evidence>
<protein>
    <submittedName>
        <fullName evidence="1">Uncharacterized protein, isoform D</fullName>
    </submittedName>
</protein>
<dbReference type="EMBL" id="CH933808">
    <property type="protein sequence ID" value="KRG04391.1"/>
    <property type="molecule type" value="Genomic_DNA"/>
</dbReference>
<dbReference type="OrthoDB" id="8052846at2759"/>
<accession>A0A0Q9XJA0</accession>
<keyword evidence="2" id="KW-1185">Reference proteome</keyword>
<reference evidence="1 2" key="1">
    <citation type="journal article" date="2007" name="Nature">
        <title>Evolution of genes and genomes on the Drosophila phylogeny.</title>
        <authorList>
            <consortium name="Drosophila 12 Genomes Consortium"/>
            <person name="Clark A.G."/>
            <person name="Eisen M.B."/>
            <person name="Smith D.R."/>
            <person name="Bergman C.M."/>
            <person name="Oliver B."/>
            <person name="Markow T.A."/>
            <person name="Kaufman T.C."/>
            <person name="Kellis M."/>
            <person name="Gelbart W."/>
            <person name="Iyer V.N."/>
            <person name="Pollard D.A."/>
            <person name="Sackton T.B."/>
            <person name="Larracuente A.M."/>
            <person name="Singh N.D."/>
            <person name="Abad J.P."/>
            <person name="Abt D.N."/>
            <person name="Adryan B."/>
            <person name="Aguade M."/>
            <person name="Akashi H."/>
            <person name="Anderson W.W."/>
            <person name="Aquadro C.F."/>
            <person name="Ardell D.H."/>
            <person name="Arguello R."/>
            <person name="Artieri C.G."/>
            <person name="Barbash D.A."/>
            <person name="Barker D."/>
            <person name="Barsanti P."/>
            <person name="Batterham P."/>
            <person name="Batzoglou S."/>
            <person name="Begun D."/>
            <person name="Bhutkar A."/>
            <person name="Blanco E."/>
            <person name="Bosak S.A."/>
            <person name="Bradley R.K."/>
            <person name="Brand A.D."/>
            <person name="Brent M.R."/>
            <person name="Brooks A.N."/>
            <person name="Brown R.H."/>
            <person name="Butlin R.K."/>
            <person name="Caggese C."/>
            <person name="Calvi B.R."/>
            <person name="Bernardo de Carvalho A."/>
            <person name="Caspi A."/>
            <person name="Castrezana S."/>
            <person name="Celniker S.E."/>
            <person name="Chang J.L."/>
            <person name="Chapple C."/>
            <person name="Chatterji S."/>
            <person name="Chinwalla A."/>
            <person name="Civetta A."/>
            <person name="Clifton S.W."/>
            <person name="Comeron J.M."/>
            <person name="Costello J.C."/>
            <person name="Coyne J.A."/>
            <person name="Daub J."/>
            <person name="David R.G."/>
            <person name="Delcher A.L."/>
            <person name="Delehaunty K."/>
            <person name="Do C.B."/>
            <person name="Ebling H."/>
            <person name="Edwards K."/>
            <person name="Eickbush T."/>
            <person name="Evans J.D."/>
            <person name="Filipski A."/>
            <person name="Findeiss S."/>
            <person name="Freyhult E."/>
            <person name="Fulton L."/>
            <person name="Fulton R."/>
            <person name="Garcia A.C."/>
            <person name="Gardiner A."/>
            <person name="Garfield D.A."/>
            <person name="Garvin B.E."/>
            <person name="Gibson G."/>
            <person name="Gilbert D."/>
            <person name="Gnerre S."/>
            <person name="Godfrey J."/>
            <person name="Good R."/>
            <person name="Gotea V."/>
            <person name="Gravely B."/>
            <person name="Greenberg A.J."/>
            <person name="Griffiths-Jones S."/>
            <person name="Gross S."/>
            <person name="Guigo R."/>
            <person name="Gustafson E.A."/>
            <person name="Haerty W."/>
            <person name="Hahn M.W."/>
            <person name="Halligan D.L."/>
            <person name="Halpern A.L."/>
            <person name="Halter G.M."/>
            <person name="Han M.V."/>
            <person name="Heger A."/>
            <person name="Hillier L."/>
            <person name="Hinrichs A.S."/>
            <person name="Holmes I."/>
            <person name="Hoskins R.A."/>
            <person name="Hubisz M.J."/>
            <person name="Hultmark D."/>
            <person name="Huntley M.A."/>
            <person name="Jaffe D.B."/>
            <person name="Jagadeeshan S."/>
            <person name="Jeck W.R."/>
            <person name="Johnson J."/>
            <person name="Jones C.D."/>
            <person name="Jordan W.C."/>
            <person name="Karpen G.H."/>
            <person name="Kataoka E."/>
            <person name="Keightley P.D."/>
            <person name="Kheradpour P."/>
            <person name="Kirkness E.F."/>
            <person name="Koerich L.B."/>
            <person name="Kristiansen K."/>
            <person name="Kudrna D."/>
            <person name="Kulathinal R.J."/>
            <person name="Kumar S."/>
            <person name="Kwok R."/>
            <person name="Lander E."/>
            <person name="Langley C.H."/>
            <person name="Lapoint R."/>
            <person name="Lazzaro B.P."/>
            <person name="Lee S.J."/>
            <person name="Levesque L."/>
            <person name="Li R."/>
            <person name="Lin C.F."/>
            <person name="Lin M.F."/>
            <person name="Lindblad-Toh K."/>
            <person name="Llopart A."/>
            <person name="Long M."/>
            <person name="Low L."/>
            <person name="Lozovsky E."/>
            <person name="Lu J."/>
            <person name="Luo M."/>
            <person name="Machado C.A."/>
            <person name="Makalowski W."/>
            <person name="Marzo M."/>
            <person name="Matsuda M."/>
            <person name="Matzkin L."/>
            <person name="McAllister B."/>
            <person name="McBride C.S."/>
            <person name="McKernan B."/>
            <person name="McKernan K."/>
            <person name="Mendez-Lago M."/>
            <person name="Minx P."/>
            <person name="Mollenhauer M.U."/>
            <person name="Montooth K."/>
            <person name="Mount S.M."/>
            <person name="Mu X."/>
            <person name="Myers E."/>
            <person name="Negre B."/>
            <person name="Newfeld S."/>
            <person name="Nielsen R."/>
            <person name="Noor M.A."/>
            <person name="O'Grady P."/>
            <person name="Pachter L."/>
            <person name="Papaceit M."/>
            <person name="Parisi M.J."/>
            <person name="Parisi M."/>
            <person name="Parts L."/>
            <person name="Pedersen J.S."/>
            <person name="Pesole G."/>
            <person name="Phillippy A.M."/>
            <person name="Ponting C.P."/>
            <person name="Pop M."/>
            <person name="Porcelli D."/>
            <person name="Powell J.R."/>
            <person name="Prohaska S."/>
            <person name="Pruitt K."/>
            <person name="Puig M."/>
            <person name="Quesneville H."/>
            <person name="Ram K.R."/>
            <person name="Rand D."/>
            <person name="Rasmussen M.D."/>
            <person name="Reed L.K."/>
            <person name="Reenan R."/>
            <person name="Reily A."/>
            <person name="Remington K.A."/>
            <person name="Rieger T.T."/>
            <person name="Ritchie M.G."/>
            <person name="Robin C."/>
            <person name="Rogers Y.H."/>
            <person name="Rohde C."/>
            <person name="Rozas J."/>
            <person name="Rubenfield M.J."/>
            <person name="Ruiz A."/>
            <person name="Russo S."/>
            <person name="Salzberg S.L."/>
            <person name="Sanchez-Gracia A."/>
            <person name="Saranga D.J."/>
            <person name="Sato H."/>
            <person name="Schaeffer S.W."/>
            <person name="Schatz M.C."/>
            <person name="Schlenke T."/>
            <person name="Schwartz R."/>
            <person name="Segarra C."/>
            <person name="Singh R.S."/>
            <person name="Sirot L."/>
            <person name="Sirota M."/>
            <person name="Sisneros N.B."/>
            <person name="Smith C.D."/>
            <person name="Smith T.F."/>
            <person name="Spieth J."/>
            <person name="Stage D.E."/>
            <person name="Stark A."/>
            <person name="Stephan W."/>
            <person name="Strausberg R.L."/>
            <person name="Strempel S."/>
            <person name="Sturgill D."/>
            <person name="Sutton G."/>
            <person name="Sutton G.G."/>
            <person name="Tao W."/>
            <person name="Teichmann S."/>
            <person name="Tobari Y.N."/>
            <person name="Tomimura Y."/>
            <person name="Tsolas J.M."/>
            <person name="Valente V.L."/>
            <person name="Venter E."/>
            <person name="Venter J.C."/>
            <person name="Vicario S."/>
            <person name="Vieira F.G."/>
            <person name="Vilella A.J."/>
            <person name="Villasante A."/>
            <person name="Walenz B."/>
            <person name="Wang J."/>
            <person name="Wasserman M."/>
            <person name="Watts T."/>
            <person name="Wilson D."/>
            <person name="Wilson R.K."/>
            <person name="Wing R.A."/>
            <person name="Wolfner M.F."/>
            <person name="Wong A."/>
            <person name="Wong G.K."/>
            <person name="Wu C.I."/>
            <person name="Wu G."/>
            <person name="Yamamoto D."/>
            <person name="Yang H.P."/>
            <person name="Yang S.P."/>
            <person name="Yorke J.A."/>
            <person name="Yoshida K."/>
            <person name="Zdobnov E."/>
            <person name="Zhang P."/>
            <person name="Zhang Y."/>
            <person name="Zimin A.V."/>
            <person name="Baldwin J."/>
            <person name="Abdouelleil A."/>
            <person name="Abdulkadir J."/>
            <person name="Abebe A."/>
            <person name="Abera B."/>
            <person name="Abreu J."/>
            <person name="Acer S.C."/>
            <person name="Aftuck L."/>
            <person name="Alexander A."/>
            <person name="An P."/>
            <person name="Anderson E."/>
            <person name="Anderson S."/>
            <person name="Arachi H."/>
            <person name="Azer M."/>
            <person name="Bachantsang P."/>
            <person name="Barry A."/>
            <person name="Bayul T."/>
            <person name="Berlin A."/>
            <person name="Bessette D."/>
            <person name="Bloom T."/>
            <person name="Blye J."/>
            <person name="Boguslavskiy L."/>
            <person name="Bonnet C."/>
            <person name="Boukhgalter B."/>
            <person name="Bourzgui I."/>
            <person name="Brown A."/>
            <person name="Cahill P."/>
            <person name="Channer S."/>
            <person name="Cheshatsang Y."/>
            <person name="Chuda L."/>
            <person name="Citroen M."/>
            <person name="Collymore A."/>
            <person name="Cooke P."/>
            <person name="Costello M."/>
            <person name="D'Aco K."/>
            <person name="Daza R."/>
            <person name="De Haan G."/>
            <person name="DeGray S."/>
            <person name="DeMaso C."/>
            <person name="Dhargay N."/>
            <person name="Dooley K."/>
            <person name="Dooley E."/>
            <person name="Doricent M."/>
            <person name="Dorje P."/>
            <person name="Dorjee K."/>
            <person name="Dupes A."/>
            <person name="Elong R."/>
            <person name="Falk J."/>
            <person name="Farina A."/>
            <person name="Faro S."/>
            <person name="Ferguson D."/>
            <person name="Fisher S."/>
            <person name="Foley C.D."/>
            <person name="Franke A."/>
            <person name="Friedrich D."/>
            <person name="Gadbois L."/>
            <person name="Gearin G."/>
            <person name="Gearin C.R."/>
            <person name="Giannoukos G."/>
            <person name="Goode T."/>
            <person name="Graham J."/>
            <person name="Grandbois E."/>
            <person name="Grewal S."/>
            <person name="Gyaltsen K."/>
            <person name="Hafez N."/>
            <person name="Hagos B."/>
            <person name="Hall J."/>
            <person name="Henson C."/>
            <person name="Hollinger A."/>
            <person name="Honan T."/>
            <person name="Huard M.D."/>
            <person name="Hughes L."/>
            <person name="Hurhula B."/>
            <person name="Husby M.E."/>
            <person name="Kamat A."/>
            <person name="Kanga B."/>
            <person name="Kashin S."/>
            <person name="Khazanovich D."/>
            <person name="Kisner P."/>
            <person name="Lance K."/>
            <person name="Lara M."/>
            <person name="Lee W."/>
            <person name="Lennon N."/>
            <person name="Letendre F."/>
            <person name="LeVine R."/>
            <person name="Lipovsky A."/>
            <person name="Liu X."/>
            <person name="Liu J."/>
            <person name="Liu S."/>
            <person name="Lokyitsang T."/>
            <person name="Lokyitsang Y."/>
            <person name="Lubonja R."/>
            <person name="Lui A."/>
            <person name="MacDonald P."/>
            <person name="Magnisalis V."/>
            <person name="Maru K."/>
            <person name="Matthews C."/>
            <person name="McCusker W."/>
            <person name="McDonough S."/>
            <person name="Mehta T."/>
            <person name="Meldrim J."/>
            <person name="Meneus L."/>
            <person name="Mihai O."/>
            <person name="Mihalev A."/>
            <person name="Mihova T."/>
            <person name="Mittelman R."/>
            <person name="Mlenga V."/>
            <person name="Montmayeur A."/>
            <person name="Mulrain L."/>
            <person name="Navidi A."/>
            <person name="Naylor J."/>
            <person name="Negash T."/>
            <person name="Nguyen T."/>
            <person name="Nguyen N."/>
            <person name="Nicol R."/>
            <person name="Norbu C."/>
            <person name="Norbu N."/>
            <person name="Novod N."/>
            <person name="O'Neill B."/>
            <person name="Osman S."/>
            <person name="Markiewicz E."/>
            <person name="Oyono O.L."/>
            <person name="Patti C."/>
            <person name="Phunkhang P."/>
            <person name="Pierre F."/>
            <person name="Priest M."/>
            <person name="Raghuraman S."/>
            <person name="Rege F."/>
            <person name="Reyes R."/>
            <person name="Rise C."/>
            <person name="Rogov P."/>
            <person name="Ross K."/>
            <person name="Ryan E."/>
            <person name="Settipalli S."/>
            <person name="Shea T."/>
            <person name="Sherpa N."/>
            <person name="Shi L."/>
            <person name="Shih D."/>
            <person name="Sparrow T."/>
            <person name="Spaulding J."/>
            <person name="Stalker J."/>
            <person name="Stange-Thomann N."/>
            <person name="Stavropoulos S."/>
            <person name="Stone C."/>
            <person name="Strader C."/>
            <person name="Tesfaye S."/>
            <person name="Thomson T."/>
            <person name="Thoulutsang Y."/>
            <person name="Thoulutsang D."/>
            <person name="Topham K."/>
            <person name="Topping I."/>
            <person name="Tsamla T."/>
            <person name="Vassiliev H."/>
            <person name="Vo A."/>
            <person name="Wangchuk T."/>
            <person name="Wangdi T."/>
            <person name="Weiand M."/>
            <person name="Wilkinson J."/>
            <person name="Wilson A."/>
            <person name="Yadav S."/>
            <person name="Young G."/>
            <person name="Yu Q."/>
            <person name="Zembek L."/>
            <person name="Zhong D."/>
            <person name="Zimmer A."/>
            <person name="Zwirko Z."/>
            <person name="Jaffe D.B."/>
            <person name="Alvarez P."/>
            <person name="Brockman W."/>
            <person name="Butler J."/>
            <person name="Chin C."/>
            <person name="Gnerre S."/>
            <person name="Grabherr M."/>
            <person name="Kleber M."/>
            <person name="Mauceli E."/>
            <person name="MacCallum I."/>
        </authorList>
    </citation>
    <scope>NUCLEOTIDE SEQUENCE [LARGE SCALE GENOMIC DNA]</scope>
    <source>
        <strain evidence="2">Tucson 15081-1352.22</strain>
    </source>
</reference>
<proteinExistence type="predicted"/>
<gene>
    <name evidence="1" type="primary">Dmoj\GI20257</name>
    <name evidence="1" type="ORF">Dmoj_GI20257</name>
</gene>
<organism evidence="1 2">
    <name type="scientific">Drosophila mojavensis</name>
    <name type="common">Fruit fly</name>
    <dbReference type="NCBI Taxonomy" id="7230"/>
    <lineage>
        <taxon>Eukaryota</taxon>
        <taxon>Metazoa</taxon>
        <taxon>Ecdysozoa</taxon>
        <taxon>Arthropoda</taxon>
        <taxon>Hexapoda</taxon>
        <taxon>Insecta</taxon>
        <taxon>Pterygota</taxon>
        <taxon>Neoptera</taxon>
        <taxon>Endopterygota</taxon>
        <taxon>Diptera</taxon>
        <taxon>Brachycera</taxon>
        <taxon>Muscomorpha</taxon>
        <taxon>Ephydroidea</taxon>
        <taxon>Drosophilidae</taxon>
        <taxon>Drosophila</taxon>
    </lineage>
</organism>
<dbReference type="Proteomes" id="UP000009192">
    <property type="component" value="Unassembled WGS sequence"/>
</dbReference>
<dbReference type="AlphaFoldDB" id="A0A0Q9XJA0"/>
<sequence length="209" mass="23103">MGELTCDCQKGKGIKSKTITDKNLCTSERCSLQVVGAVRQRMKKRLRKELTADPTEQQPEIRELACHSYLDSNLVSSSFICCPVVSSVSSHSNGYYGMVLRSIIFANTPYTLADIFGSISALELLQSSSNGAGVRLSGLSDAVVLRGIKIATEDEVIARTLWSLDVSTVVTVIFFTLNQTARRPHAYRSSWRRMRRICPAMKRSCVCAI</sequence>